<accession>A0A4V5N9E1</accession>
<gene>
    <name evidence="1" type="ORF">B0A54_02757</name>
</gene>
<dbReference type="OrthoDB" id="3900342at2759"/>
<dbReference type="STRING" id="329885.A0A4V5N9E1"/>
<sequence length="79" mass="9003">MQVNRSRKNTRARLTLRSMIAGWKLVKRTKGVTPLTADLYIGKDIIDADEQEWLAREAAEKASGRGPNVVYRHTLGYLF</sequence>
<organism evidence="1 2">
    <name type="scientific">Friedmanniomyces endolithicus</name>
    <dbReference type="NCBI Taxonomy" id="329885"/>
    <lineage>
        <taxon>Eukaryota</taxon>
        <taxon>Fungi</taxon>
        <taxon>Dikarya</taxon>
        <taxon>Ascomycota</taxon>
        <taxon>Pezizomycotina</taxon>
        <taxon>Dothideomycetes</taxon>
        <taxon>Dothideomycetidae</taxon>
        <taxon>Mycosphaerellales</taxon>
        <taxon>Teratosphaeriaceae</taxon>
        <taxon>Friedmanniomyces</taxon>
    </lineage>
</organism>
<dbReference type="EMBL" id="NAJP01000006">
    <property type="protein sequence ID" value="TKA47279.1"/>
    <property type="molecule type" value="Genomic_DNA"/>
</dbReference>
<evidence type="ECO:0000313" key="1">
    <source>
        <dbReference type="EMBL" id="TKA47279.1"/>
    </source>
</evidence>
<dbReference type="Proteomes" id="UP000310066">
    <property type="component" value="Unassembled WGS sequence"/>
</dbReference>
<dbReference type="AlphaFoldDB" id="A0A4V5N9E1"/>
<comment type="caution">
    <text evidence="1">The sequence shown here is derived from an EMBL/GenBank/DDBJ whole genome shotgun (WGS) entry which is preliminary data.</text>
</comment>
<reference evidence="1 2" key="1">
    <citation type="submission" date="2017-03" db="EMBL/GenBank/DDBJ databases">
        <title>Genomes of endolithic fungi from Antarctica.</title>
        <authorList>
            <person name="Coleine C."/>
            <person name="Masonjones S."/>
            <person name="Stajich J.E."/>
        </authorList>
    </citation>
    <scope>NUCLEOTIDE SEQUENCE [LARGE SCALE GENOMIC DNA]</scope>
    <source>
        <strain evidence="1 2">CCFEE 5311</strain>
    </source>
</reference>
<evidence type="ECO:0000313" key="2">
    <source>
        <dbReference type="Proteomes" id="UP000310066"/>
    </source>
</evidence>
<proteinExistence type="predicted"/>
<name>A0A4V5N9E1_9PEZI</name>
<protein>
    <submittedName>
        <fullName evidence="1">Uncharacterized protein</fullName>
    </submittedName>
</protein>